<keyword evidence="6" id="KW-0999">Mitochondrion inner membrane</keyword>
<evidence type="ECO:0000256" key="11">
    <source>
        <dbReference type="ARBA" id="ARBA00032927"/>
    </source>
</evidence>
<dbReference type="Gene3D" id="1.10.1090.10">
    <property type="entry name" value="Cytochrome b-c1 complex subunit 7"/>
    <property type="match status" value="1"/>
</dbReference>
<name>A0ABY6LUJ1_9ARAC</name>
<comment type="subcellular location">
    <subcellularLocation>
        <location evidence="1">Mitochondrion inner membrane</location>
        <topology evidence="1">Peripheral membrane protein</topology>
        <orientation evidence="1">Matrix side</orientation>
    </subcellularLocation>
</comment>
<evidence type="ECO:0000256" key="4">
    <source>
        <dbReference type="ARBA" id="ARBA00022448"/>
    </source>
</evidence>
<proteinExistence type="inferred from homology"/>
<dbReference type="PANTHER" id="PTHR12022">
    <property type="entry name" value="UBIQUINOL-CYTOCHROME C REDUCTASE COMPLEX 14 KD PROTEIN"/>
    <property type="match status" value="1"/>
</dbReference>
<comment type="subunit">
    <text evidence="12">Component of the ubiquinol-cytochrome c oxidoreductase (cytochrome b-c1 complex, complex III, CIII), a multisubunit enzyme composed of 3 respiratory subunits cytochrome b, cytochrome c1 and Rieske protein, 2 core protein subunits, and additional low-molecular weight protein subunits. The complex exists as an obligatory dimer and forms supercomplexes (SCs) in the inner mitochondrial membrane with cytochrome c oxidase (complex IV, CIV).</text>
</comment>
<evidence type="ECO:0000313" key="13">
    <source>
        <dbReference type="EMBL" id="UYV83205.1"/>
    </source>
</evidence>
<keyword evidence="4" id="KW-0813">Transport</keyword>
<dbReference type="PANTHER" id="PTHR12022:SF0">
    <property type="entry name" value="CYTOCHROME B-C1 COMPLEX SUBUNIT 7"/>
    <property type="match status" value="1"/>
</dbReference>
<keyword evidence="14" id="KW-1185">Reference proteome</keyword>
<dbReference type="SUPFAM" id="SSF81524">
    <property type="entry name" value="14 kDa protein of cytochrome bc1 complex (Ubiquinol-cytochrome c reductase)"/>
    <property type="match status" value="1"/>
</dbReference>
<dbReference type="InterPro" id="IPR003197">
    <property type="entry name" value="QCR7"/>
</dbReference>
<evidence type="ECO:0000256" key="10">
    <source>
        <dbReference type="ARBA" id="ARBA00031021"/>
    </source>
</evidence>
<evidence type="ECO:0000256" key="8">
    <source>
        <dbReference type="ARBA" id="ARBA00023128"/>
    </source>
</evidence>
<dbReference type="Proteomes" id="UP001235939">
    <property type="component" value="Chromosome 23"/>
</dbReference>
<gene>
    <name evidence="13" type="ORF">LAZ67_23000194</name>
</gene>
<evidence type="ECO:0000256" key="5">
    <source>
        <dbReference type="ARBA" id="ARBA00022660"/>
    </source>
</evidence>
<evidence type="ECO:0000256" key="9">
    <source>
        <dbReference type="ARBA" id="ARBA00023136"/>
    </source>
</evidence>
<evidence type="ECO:0000256" key="1">
    <source>
        <dbReference type="ARBA" id="ARBA00004443"/>
    </source>
</evidence>
<dbReference type="Pfam" id="PF02271">
    <property type="entry name" value="UCR_14kD"/>
    <property type="match status" value="1"/>
</dbReference>
<organism evidence="13 14">
    <name type="scientific">Cordylochernes scorpioides</name>
    <dbReference type="NCBI Taxonomy" id="51811"/>
    <lineage>
        <taxon>Eukaryota</taxon>
        <taxon>Metazoa</taxon>
        <taxon>Ecdysozoa</taxon>
        <taxon>Arthropoda</taxon>
        <taxon>Chelicerata</taxon>
        <taxon>Arachnida</taxon>
        <taxon>Pseudoscorpiones</taxon>
        <taxon>Cheliferoidea</taxon>
        <taxon>Chernetidae</taxon>
        <taxon>Cordylochernes</taxon>
    </lineage>
</organism>
<evidence type="ECO:0000256" key="3">
    <source>
        <dbReference type="ARBA" id="ARBA00016323"/>
    </source>
</evidence>
<protein>
    <recommendedName>
        <fullName evidence="3">Cytochrome b-c1 complex subunit 7</fullName>
    </recommendedName>
    <alternativeName>
        <fullName evidence="10">Complex III subunit VII</fullName>
    </alternativeName>
    <alternativeName>
        <fullName evidence="11">Ubiquinol-cytochrome c reductase complex 14 kDa protein</fullName>
    </alternativeName>
</protein>
<dbReference type="InterPro" id="IPR036544">
    <property type="entry name" value="QCR7_sf"/>
</dbReference>
<sequence length="96" mass="11498">MITKVASTLGLLTHDALTDDYIHPLVDEAARRLPPEVKIERDFRRWRATQLSLQHEVLPKEQWVKYEDDVPYLAPYLEEVEKEWLEKANWKQRHGF</sequence>
<evidence type="ECO:0000256" key="2">
    <source>
        <dbReference type="ARBA" id="ARBA00008554"/>
    </source>
</evidence>
<evidence type="ECO:0000256" key="6">
    <source>
        <dbReference type="ARBA" id="ARBA00022792"/>
    </source>
</evidence>
<keyword evidence="8" id="KW-0496">Mitochondrion</keyword>
<keyword evidence="5" id="KW-0679">Respiratory chain</keyword>
<dbReference type="EMBL" id="CP092885">
    <property type="protein sequence ID" value="UYV83205.1"/>
    <property type="molecule type" value="Genomic_DNA"/>
</dbReference>
<comment type="similarity">
    <text evidence="2">Belongs to the UQCRB/QCR7 family.</text>
</comment>
<keyword evidence="7" id="KW-0249">Electron transport</keyword>
<evidence type="ECO:0000256" key="12">
    <source>
        <dbReference type="ARBA" id="ARBA00038521"/>
    </source>
</evidence>
<evidence type="ECO:0000256" key="7">
    <source>
        <dbReference type="ARBA" id="ARBA00022982"/>
    </source>
</evidence>
<accession>A0ABY6LUJ1</accession>
<reference evidence="13 14" key="1">
    <citation type="submission" date="2022-03" db="EMBL/GenBank/DDBJ databases">
        <title>A chromosomal length assembly of Cordylochernes scorpioides.</title>
        <authorList>
            <person name="Zeh D."/>
            <person name="Zeh J."/>
        </authorList>
    </citation>
    <scope>NUCLEOTIDE SEQUENCE [LARGE SCALE GENOMIC DNA]</scope>
    <source>
        <strain evidence="13">IN4F17</strain>
        <tissue evidence="13">Whole Body</tissue>
    </source>
</reference>
<evidence type="ECO:0000313" key="14">
    <source>
        <dbReference type="Proteomes" id="UP001235939"/>
    </source>
</evidence>
<keyword evidence="9" id="KW-0472">Membrane</keyword>